<evidence type="ECO:0000256" key="2">
    <source>
        <dbReference type="ARBA" id="ARBA00013081"/>
    </source>
</evidence>
<evidence type="ECO:0000256" key="3">
    <source>
        <dbReference type="ARBA" id="ARBA00022801"/>
    </source>
</evidence>
<dbReference type="GO" id="GO:0005634">
    <property type="term" value="C:nucleus"/>
    <property type="evidence" value="ECO:0007669"/>
    <property type="project" value="UniProtKB-SubCell"/>
</dbReference>
<dbReference type="InterPro" id="IPR036420">
    <property type="entry name" value="BRCT_dom_sf"/>
</dbReference>
<gene>
    <name evidence="10" type="ORF">HFQ381_LOCUS21376</name>
</gene>
<feature type="compositionally biased region" description="Polar residues" evidence="7">
    <location>
        <begin position="618"/>
        <end position="637"/>
    </location>
</feature>
<name>A0A820QAB0_9BILA</name>
<evidence type="ECO:0000256" key="1">
    <source>
        <dbReference type="ARBA" id="ARBA00004123"/>
    </source>
</evidence>
<dbReference type="PANTHER" id="PTHR23081">
    <property type="entry name" value="RNA POLYMERASE II CTD PHOSPHATASE"/>
    <property type="match status" value="1"/>
</dbReference>
<proteinExistence type="predicted"/>
<evidence type="ECO:0000259" key="8">
    <source>
        <dbReference type="PROSITE" id="PS50172"/>
    </source>
</evidence>
<dbReference type="PROSITE" id="PS50172">
    <property type="entry name" value="BRCT"/>
    <property type="match status" value="1"/>
</dbReference>
<dbReference type="Pfam" id="PF00533">
    <property type="entry name" value="BRCT"/>
    <property type="match status" value="1"/>
</dbReference>
<feature type="compositionally biased region" description="Basic and acidic residues" evidence="7">
    <location>
        <begin position="382"/>
        <end position="419"/>
    </location>
</feature>
<accession>A0A820QAB0</accession>
<evidence type="ECO:0000259" key="9">
    <source>
        <dbReference type="PROSITE" id="PS50969"/>
    </source>
</evidence>
<dbReference type="AlphaFoldDB" id="A0A820QAB0"/>
<protein>
    <recommendedName>
        <fullName evidence="2">protein-serine/threonine phosphatase</fullName>
        <ecNumber evidence="2">3.1.3.16</ecNumber>
    </recommendedName>
</protein>
<dbReference type="NCBIfam" id="TIGR02250">
    <property type="entry name" value="FCP1_euk"/>
    <property type="match status" value="1"/>
</dbReference>
<dbReference type="InterPro" id="IPR004274">
    <property type="entry name" value="FCP1_dom"/>
</dbReference>
<dbReference type="Pfam" id="PF03031">
    <property type="entry name" value="NIF"/>
    <property type="match status" value="1"/>
</dbReference>
<feature type="compositionally biased region" description="Low complexity" evidence="7">
    <location>
        <begin position="716"/>
        <end position="727"/>
    </location>
</feature>
<keyword evidence="3" id="KW-0378">Hydrolase</keyword>
<feature type="region of interest" description="Disordered" evidence="7">
    <location>
        <begin position="692"/>
        <end position="745"/>
    </location>
</feature>
<dbReference type="GO" id="GO:0008420">
    <property type="term" value="F:RNA polymerase II CTD heptapeptide repeat phosphatase activity"/>
    <property type="evidence" value="ECO:0007669"/>
    <property type="project" value="InterPro"/>
</dbReference>
<feature type="compositionally biased region" description="Acidic residues" evidence="7">
    <location>
        <begin position="694"/>
        <end position="705"/>
    </location>
</feature>
<dbReference type="InterPro" id="IPR036412">
    <property type="entry name" value="HAD-like_sf"/>
</dbReference>
<dbReference type="InterPro" id="IPR023214">
    <property type="entry name" value="HAD_sf"/>
</dbReference>
<evidence type="ECO:0000256" key="4">
    <source>
        <dbReference type="ARBA" id="ARBA00023242"/>
    </source>
</evidence>
<evidence type="ECO:0000256" key="7">
    <source>
        <dbReference type="SAM" id="MobiDB-lite"/>
    </source>
</evidence>
<feature type="region of interest" description="Disordered" evidence="7">
    <location>
        <begin position="600"/>
        <end position="670"/>
    </location>
</feature>
<reference evidence="10" key="1">
    <citation type="submission" date="2021-02" db="EMBL/GenBank/DDBJ databases">
        <authorList>
            <person name="Nowell W R."/>
        </authorList>
    </citation>
    <scope>NUCLEOTIDE SEQUENCE</scope>
</reference>
<feature type="domain" description="BRCT" evidence="8">
    <location>
        <begin position="486"/>
        <end position="583"/>
    </location>
</feature>
<keyword evidence="4" id="KW-0539">Nucleus</keyword>
<feature type="compositionally biased region" description="Acidic residues" evidence="7">
    <location>
        <begin position="758"/>
        <end position="767"/>
    </location>
</feature>
<dbReference type="InterPro" id="IPR001357">
    <property type="entry name" value="BRCT_dom"/>
</dbReference>
<evidence type="ECO:0000313" key="10">
    <source>
        <dbReference type="EMBL" id="CAF4418364.1"/>
    </source>
</evidence>
<dbReference type="EC" id="3.1.3.16" evidence="2"/>
<dbReference type="SMART" id="SM00577">
    <property type="entry name" value="CPDc"/>
    <property type="match status" value="1"/>
</dbReference>
<dbReference type="EMBL" id="CAJOBO010001910">
    <property type="protein sequence ID" value="CAF4418364.1"/>
    <property type="molecule type" value="Genomic_DNA"/>
</dbReference>
<dbReference type="SUPFAM" id="SSF52113">
    <property type="entry name" value="BRCT domain"/>
    <property type="match status" value="1"/>
</dbReference>
<comment type="subcellular location">
    <subcellularLocation>
        <location evidence="1">Nucleus</location>
    </subcellularLocation>
</comment>
<dbReference type="PANTHER" id="PTHR23081:SF36">
    <property type="entry name" value="RNA POLYMERASE II SUBUNIT A C-TERMINAL DOMAIN PHOSPHATASE"/>
    <property type="match status" value="1"/>
</dbReference>
<dbReference type="CDD" id="cd07521">
    <property type="entry name" value="HAD_FCP1-like"/>
    <property type="match status" value="1"/>
</dbReference>
<feature type="region of interest" description="Disordered" evidence="7">
    <location>
        <begin position="382"/>
        <end position="436"/>
    </location>
</feature>
<sequence length="1239" mass="142267">MNNNGNTNGGTNNNSNTKKMKFNLNKSVQVTKLFFRENQAFLKNATVFTMVDTHNPNGTKESFSSAVSGTVTKLHIHEWDILSEGSIILEYEECLHPITFKSLCCDCGADLNKLKDTMEMIASRTTVIDTLSDESLLSPSTAMRAATTISMEHTVPELKITAEMAEKYSIEERGRLLRERKLDLLVDLDQTLLHTTNSSHYYPYSPDVIAYQLNAQSSQTFYTKLRPGVKEFLTNLLPYYQFHIVTFGERLYAHTMAKLIDPNKTFFYHRILSRNECFDPTRKTANLSALFPCGDSMVCIIDDREDVWNYARNLVHVKPYVWFKDVGDINDINLPSPAIPSEQLIPPISEKEFEEQLENSEHLADERMEMNSNALIERTTEEGYQHAITRGEKRKLDTDNNTNEHTDYEEANKKLKEQSDNNDEQTNTTTLPVNNESNITADSDNYLCQLEIILKRVHTEFYTSYDQWTQDKARGMPDLKHILPDIRRQVLGAVSLCFSHLMPQGYPLEKHRATILARAMGATVTQDIEIDDNGNCSTTHVVAGKRTTKVDRAFKYNIHVVTPEWLIDCYEQWERKSEDIYTLHSNYDVKQSRLFTKDAPRPVSYEPNIVNERVSLNRPKTQTPPDDEPTSSSTVSKSAKPPLKRPRTPEIPPTTTDTANDAVDEDDQSATKRFNFSMSVDELSDMEKEVNDFCNDDEDDDDDTETLSRPTKQQRTTSFTSTATATTDIPNDDDNYDSDSSSSQKLRDLILGKKPETDSDEESLSDDDAPRGWKEDALQAFSELNIRLTILLLERGFYRNVNLSSSRYYQFQTLLPLLRLNEIHSLLIDCYASPLQLSKWPHLPHLKTLRVKCLPDYYDLYHFILQHAKSLLHLTVESSSYSRREALHTFTFVKSFKWHFTEEWIFLDNLTSSNVMPILRRMNFAIVINADNLNQMNHSALFTDYRHVDVHYAFILDDNRSHSELSEYVPRGSQSHSHEIDSATFTSDCWPDNNLFETPGDYYCKKLKSRQHHLFYTLPWVFNEFFQLCVPDRCINELQFKSSSPANTIGSASLVKLNISDNIPPSATLRSHIMSVNQIVEVHLFRCDKEVYFNFPMATHLTLIDSLDALNSWAFAPNIRSLQIILHYQCLNFTGDDWTMLSTLSCLPQLKSLRMILYDMGNPPNGISSSIIVAAALRVIDFGFCFRRGYDNPDYDVDSVYQIHAVFIRCLRNRIIELSLNQELSIAIDDDGCGMFIWL</sequence>
<dbReference type="SMART" id="SM00292">
    <property type="entry name" value="BRCT"/>
    <property type="match status" value="1"/>
</dbReference>
<comment type="caution">
    <text evidence="10">The sequence shown here is derived from an EMBL/GenBank/DDBJ whole genome shotgun (WGS) entry which is preliminary data.</text>
</comment>
<feature type="region of interest" description="Disordered" evidence="7">
    <location>
        <begin position="752"/>
        <end position="771"/>
    </location>
</feature>
<comment type="catalytic activity">
    <reaction evidence="5">
        <text>O-phospho-L-seryl-[protein] + H2O = L-seryl-[protein] + phosphate</text>
        <dbReference type="Rhea" id="RHEA:20629"/>
        <dbReference type="Rhea" id="RHEA-COMP:9863"/>
        <dbReference type="Rhea" id="RHEA-COMP:11604"/>
        <dbReference type="ChEBI" id="CHEBI:15377"/>
        <dbReference type="ChEBI" id="CHEBI:29999"/>
        <dbReference type="ChEBI" id="CHEBI:43474"/>
        <dbReference type="ChEBI" id="CHEBI:83421"/>
        <dbReference type="EC" id="3.1.3.16"/>
    </reaction>
</comment>
<dbReference type="Gene3D" id="3.40.50.1000">
    <property type="entry name" value="HAD superfamily/HAD-like"/>
    <property type="match status" value="1"/>
</dbReference>
<organism evidence="10 11">
    <name type="scientific">Rotaria socialis</name>
    <dbReference type="NCBI Taxonomy" id="392032"/>
    <lineage>
        <taxon>Eukaryota</taxon>
        <taxon>Metazoa</taxon>
        <taxon>Spiralia</taxon>
        <taxon>Gnathifera</taxon>
        <taxon>Rotifera</taxon>
        <taxon>Eurotatoria</taxon>
        <taxon>Bdelloidea</taxon>
        <taxon>Philodinida</taxon>
        <taxon>Philodinidae</taxon>
        <taxon>Rotaria</taxon>
    </lineage>
</organism>
<feature type="domain" description="FCP1 homology" evidence="9">
    <location>
        <begin position="177"/>
        <end position="342"/>
    </location>
</feature>
<dbReference type="InterPro" id="IPR039189">
    <property type="entry name" value="Fcp1"/>
</dbReference>
<feature type="compositionally biased region" description="Polar residues" evidence="7">
    <location>
        <begin position="424"/>
        <end position="436"/>
    </location>
</feature>
<dbReference type="InterPro" id="IPR011947">
    <property type="entry name" value="FCP1_euk"/>
</dbReference>
<evidence type="ECO:0000256" key="5">
    <source>
        <dbReference type="ARBA" id="ARBA00047761"/>
    </source>
</evidence>
<evidence type="ECO:0000313" key="11">
    <source>
        <dbReference type="Proteomes" id="UP000663851"/>
    </source>
</evidence>
<comment type="catalytic activity">
    <reaction evidence="6">
        <text>O-phospho-L-threonyl-[protein] + H2O = L-threonyl-[protein] + phosphate</text>
        <dbReference type="Rhea" id="RHEA:47004"/>
        <dbReference type="Rhea" id="RHEA-COMP:11060"/>
        <dbReference type="Rhea" id="RHEA-COMP:11605"/>
        <dbReference type="ChEBI" id="CHEBI:15377"/>
        <dbReference type="ChEBI" id="CHEBI:30013"/>
        <dbReference type="ChEBI" id="CHEBI:43474"/>
        <dbReference type="ChEBI" id="CHEBI:61977"/>
        <dbReference type="EC" id="3.1.3.16"/>
    </reaction>
</comment>
<dbReference type="Gene3D" id="3.40.50.10190">
    <property type="entry name" value="BRCT domain"/>
    <property type="match status" value="1"/>
</dbReference>
<dbReference type="CDD" id="cd17729">
    <property type="entry name" value="BRCT_CTDP1"/>
    <property type="match status" value="1"/>
</dbReference>
<dbReference type="Proteomes" id="UP000663851">
    <property type="component" value="Unassembled WGS sequence"/>
</dbReference>
<evidence type="ECO:0000256" key="6">
    <source>
        <dbReference type="ARBA" id="ARBA00048336"/>
    </source>
</evidence>
<dbReference type="Gene3D" id="1.10.287.10">
    <property type="entry name" value="S15/NS1, RNA-binding"/>
    <property type="match status" value="1"/>
</dbReference>
<dbReference type="SUPFAM" id="SSF56784">
    <property type="entry name" value="HAD-like"/>
    <property type="match status" value="1"/>
</dbReference>
<dbReference type="PROSITE" id="PS50969">
    <property type="entry name" value="FCP1"/>
    <property type="match status" value="1"/>
</dbReference>